<dbReference type="SMART" id="SM00267">
    <property type="entry name" value="GGDEF"/>
    <property type="match status" value="1"/>
</dbReference>
<evidence type="ECO:0000259" key="2">
    <source>
        <dbReference type="PROSITE" id="PS50887"/>
    </source>
</evidence>
<dbReference type="SUPFAM" id="SSF55073">
    <property type="entry name" value="Nucleotide cyclase"/>
    <property type="match status" value="1"/>
</dbReference>
<dbReference type="InterPro" id="IPR050469">
    <property type="entry name" value="Diguanylate_Cyclase"/>
</dbReference>
<dbReference type="InterPro" id="IPR029787">
    <property type="entry name" value="Nucleotide_cyclase"/>
</dbReference>
<keyword evidence="4" id="KW-1185">Reference proteome</keyword>
<dbReference type="SUPFAM" id="SSF48452">
    <property type="entry name" value="TPR-like"/>
    <property type="match status" value="1"/>
</dbReference>
<gene>
    <name evidence="3" type="ORF">GCM10008939_20420</name>
</gene>
<dbReference type="Proteomes" id="UP000635726">
    <property type="component" value="Unassembled WGS sequence"/>
</dbReference>
<evidence type="ECO:0000256" key="1">
    <source>
        <dbReference type="SAM" id="Coils"/>
    </source>
</evidence>
<evidence type="ECO:0000313" key="4">
    <source>
        <dbReference type="Proteomes" id="UP000635726"/>
    </source>
</evidence>
<dbReference type="InterPro" id="IPR019734">
    <property type="entry name" value="TPR_rpt"/>
</dbReference>
<dbReference type="PROSITE" id="PS50887">
    <property type="entry name" value="GGDEF"/>
    <property type="match status" value="1"/>
</dbReference>
<dbReference type="NCBIfam" id="TIGR00254">
    <property type="entry name" value="GGDEF"/>
    <property type="match status" value="1"/>
</dbReference>
<name>A0A917UQM9_9DEIO</name>
<comment type="caution">
    <text evidence="3">The sequence shown here is derived from an EMBL/GenBank/DDBJ whole genome shotgun (WGS) entry which is preliminary data.</text>
</comment>
<protein>
    <recommendedName>
        <fullName evidence="2">GGDEF domain-containing protein</fullName>
    </recommendedName>
</protein>
<organism evidence="3 4">
    <name type="scientific">Deinococcus aquiradiocola</name>
    <dbReference type="NCBI Taxonomy" id="393059"/>
    <lineage>
        <taxon>Bacteria</taxon>
        <taxon>Thermotogati</taxon>
        <taxon>Deinococcota</taxon>
        <taxon>Deinococci</taxon>
        <taxon>Deinococcales</taxon>
        <taxon>Deinococcaceae</taxon>
        <taxon>Deinococcus</taxon>
    </lineage>
</organism>
<feature type="coiled-coil region" evidence="1">
    <location>
        <begin position="329"/>
        <end position="366"/>
    </location>
</feature>
<dbReference type="InterPro" id="IPR011990">
    <property type="entry name" value="TPR-like_helical_dom_sf"/>
</dbReference>
<dbReference type="SMART" id="SM00028">
    <property type="entry name" value="TPR"/>
    <property type="match status" value="2"/>
</dbReference>
<dbReference type="InterPro" id="IPR000160">
    <property type="entry name" value="GGDEF_dom"/>
</dbReference>
<reference evidence="3" key="1">
    <citation type="journal article" date="2014" name="Int. J. Syst. Evol. Microbiol.">
        <title>Complete genome sequence of Corynebacterium casei LMG S-19264T (=DSM 44701T), isolated from a smear-ripened cheese.</title>
        <authorList>
            <consortium name="US DOE Joint Genome Institute (JGI-PGF)"/>
            <person name="Walter F."/>
            <person name="Albersmeier A."/>
            <person name="Kalinowski J."/>
            <person name="Ruckert C."/>
        </authorList>
    </citation>
    <scope>NUCLEOTIDE SEQUENCE</scope>
    <source>
        <strain evidence="3">JCM 14371</strain>
    </source>
</reference>
<dbReference type="CDD" id="cd01949">
    <property type="entry name" value="GGDEF"/>
    <property type="match status" value="1"/>
</dbReference>
<reference evidence="3" key="2">
    <citation type="submission" date="2020-09" db="EMBL/GenBank/DDBJ databases">
        <authorList>
            <person name="Sun Q."/>
            <person name="Ohkuma M."/>
        </authorList>
    </citation>
    <scope>NUCLEOTIDE SEQUENCE</scope>
    <source>
        <strain evidence="3">JCM 14371</strain>
    </source>
</reference>
<sequence>MSAFRSVPTPLLDLERAWAVRDEDPVLARHLALTFRPAAPAPPQVDVVLAYLEWRDGNLPASLHRSHQAIRDLQREPLSAWHGRAVNTLACLESRLNRPDQAVRLYDEQIRVARQVQDDELEASGQHDLGVELRASDPDRAREHVLTALQRFRQLGYGFGVAIALTNLAQFAQDAGQHEQALTYLEEALTYPGLHHRPEVEAEAVHTTLLSLDALGRTTRVPELEARLAALAAQNPGSELRIDVALALTRHGDPHLALRLLPPEVEFARSLGTHVSLPRLHEALSRAHAELGHDHDALLHLRATLDFERATHASERRKVYRSLEVLHRIQALEEAAENERRQSAALQEHVRELQALNDRIRELSRTDGLTGLSNRDHLFRRGETLALNATPDAPLGVAIIDIDHFKAVNDTYGHPFGDTVLRRLAGLLREHAAPQDVIARYGGEEFVLLRPAEAAEDLARTAQHVVDAIRNLTWPDLPHPFRVTVSIGVAEATTPDFEMALATADRHLYHVKHTGRDGVAWHT</sequence>
<dbReference type="PANTHER" id="PTHR45138">
    <property type="entry name" value="REGULATORY COMPONENTS OF SENSORY TRANSDUCTION SYSTEM"/>
    <property type="match status" value="1"/>
</dbReference>
<accession>A0A917UQM9</accession>
<dbReference type="FunFam" id="3.30.70.270:FF:000001">
    <property type="entry name" value="Diguanylate cyclase domain protein"/>
    <property type="match status" value="1"/>
</dbReference>
<proteinExistence type="predicted"/>
<keyword evidence="1" id="KW-0175">Coiled coil</keyword>
<dbReference type="Pfam" id="PF00990">
    <property type="entry name" value="GGDEF"/>
    <property type="match status" value="1"/>
</dbReference>
<dbReference type="Pfam" id="PF13424">
    <property type="entry name" value="TPR_12"/>
    <property type="match status" value="1"/>
</dbReference>
<feature type="domain" description="GGDEF" evidence="2">
    <location>
        <begin position="393"/>
        <end position="523"/>
    </location>
</feature>
<dbReference type="EMBL" id="BMOE01000006">
    <property type="protein sequence ID" value="GGJ76163.1"/>
    <property type="molecule type" value="Genomic_DNA"/>
</dbReference>
<dbReference type="AlphaFoldDB" id="A0A917UQM9"/>
<dbReference type="Gene3D" id="1.25.40.10">
    <property type="entry name" value="Tetratricopeptide repeat domain"/>
    <property type="match status" value="1"/>
</dbReference>
<dbReference type="InterPro" id="IPR043128">
    <property type="entry name" value="Rev_trsase/Diguanyl_cyclase"/>
</dbReference>
<dbReference type="RefSeq" id="WP_188963105.1">
    <property type="nucleotide sequence ID" value="NZ_BMOE01000006.1"/>
</dbReference>
<dbReference type="PANTHER" id="PTHR45138:SF9">
    <property type="entry name" value="DIGUANYLATE CYCLASE DGCM-RELATED"/>
    <property type="match status" value="1"/>
</dbReference>
<evidence type="ECO:0000313" key="3">
    <source>
        <dbReference type="EMBL" id="GGJ76163.1"/>
    </source>
</evidence>
<dbReference type="Gene3D" id="3.30.70.270">
    <property type="match status" value="1"/>
</dbReference>
<dbReference type="GO" id="GO:0052621">
    <property type="term" value="F:diguanylate cyclase activity"/>
    <property type="evidence" value="ECO:0007669"/>
    <property type="project" value="TreeGrafter"/>
</dbReference>